<evidence type="ECO:0000313" key="3">
    <source>
        <dbReference type="Proteomes" id="UP000230750"/>
    </source>
</evidence>
<feature type="region of interest" description="Disordered" evidence="1">
    <location>
        <begin position="234"/>
        <end position="254"/>
    </location>
</feature>
<evidence type="ECO:0000313" key="2">
    <source>
        <dbReference type="EMBL" id="PIK47683.1"/>
    </source>
</evidence>
<accession>A0A2G8KI56</accession>
<feature type="compositionally biased region" description="Polar residues" evidence="1">
    <location>
        <begin position="243"/>
        <end position="254"/>
    </location>
</feature>
<feature type="compositionally biased region" description="Polar residues" evidence="1">
    <location>
        <begin position="139"/>
        <end position="156"/>
    </location>
</feature>
<feature type="compositionally biased region" description="Polar residues" evidence="1">
    <location>
        <begin position="192"/>
        <end position="205"/>
    </location>
</feature>
<organism evidence="2 3">
    <name type="scientific">Stichopus japonicus</name>
    <name type="common">Sea cucumber</name>
    <dbReference type="NCBI Taxonomy" id="307972"/>
    <lineage>
        <taxon>Eukaryota</taxon>
        <taxon>Metazoa</taxon>
        <taxon>Echinodermata</taxon>
        <taxon>Eleutherozoa</taxon>
        <taxon>Echinozoa</taxon>
        <taxon>Holothuroidea</taxon>
        <taxon>Aspidochirotacea</taxon>
        <taxon>Aspidochirotida</taxon>
        <taxon>Stichopodidae</taxon>
        <taxon>Apostichopus</taxon>
    </lineage>
</organism>
<gene>
    <name evidence="2" type="ORF">BSL78_15457</name>
</gene>
<sequence>MISVTSHNVGGNHSTRATVVRQASQRTINRSIPAINLSDEPTPRPSRYVRATTRLAATNEFIGRSRSGPCRQPAQTTVVNFGEISLTTKERRHVRGVTGFFPSNVRRSGDGRSAGSVTPSLMEQERQTMSPEPVRDNDSTNYTESYQTAKSAQGSPRRSGHDDLTSWRNDIARREYQEFVRRRMLESHSGESAKTSDNQPSQTARQDGKRVIHGAVKRRDGAWVKAFKVKQNRNHQLRDLLESKSTPNLGHSSW</sequence>
<feature type="region of interest" description="Disordered" evidence="1">
    <location>
        <begin position="186"/>
        <end position="217"/>
    </location>
</feature>
<feature type="region of interest" description="Disordered" evidence="1">
    <location>
        <begin position="100"/>
        <end position="166"/>
    </location>
</feature>
<evidence type="ECO:0000256" key="1">
    <source>
        <dbReference type="SAM" id="MobiDB-lite"/>
    </source>
</evidence>
<reference evidence="2 3" key="1">
    <citation type="journal article" date="2017" name="PLoS Biol.">
        <title>The sea cucumber genome provides insights into morphological evolution and visceral regeneration.</title>
        <authorList>
            <person name="Zhang X."/>
            <person name="Sun L."/>
            <person name="Yuan J."/>
            <person name="Sun Y."/>
            <person name="Gao Y."/>
            <person name="Zhang L."/>
            <person name="Li S."/>
            <person name="Dai H."/>
            <person name="Hamel J.F."/>
            <person name="Liu C."/>
            <person name="Yu Y."/>
            <person name="Liu S."/>
            <person name="Lin W."/>
            <person name="Guo K."/>
            <person name="Jin S."/>
            <person name="Xu P."/>
            <person name="Storey K.B."/>
            <person name="Huan P."/>
            <person name="Zhang T."/>
            <person name="Zhou Y."/>
            <person name="Zhang J."/>
            <person name="Lin C."/>
            <person name="Li X."/>
            <person name="Xing L."/>
            <person name="Huo D."/>
            <person name="Sun M."/>
            <person name="Wang L."/>
            <person name="Mercier A."/>
            <person name="Li F."/>
            <person name="Yang H."/>
            <person name="Xiang J."/>
        </authorList>
    </citation>
    <scope>NUCLEOTIDE SEQUENCE [LARGE SCALE GENOMIC DNA]</scope>
    <source>
        <strain evidence="2">Shaxun</strain>
        <tissue evidence="2">Muscle</tissue>
    </source>
</reference>
<dbReference type="Proteomes" id="UP000230750">
    <property type="component" value="Unassembled WGS sequence"/>
</dbReference>
<dbReference type="EMBL" id="MRZV01000565">
    <property type="protein sequence ID" value="PIK47683.1"/>
    <property type="molecule type" value="Genomic_DNA"/>
</dbReference>
<comment type="caution">
    <text evidence="2">The sequence shown here is derived from an EMBL/GenBank/DDBJ whole genome shotgun (WGS) entry which is preliminary data.</text>
</comment>
<protein>
    <submittedName>
        <fullName evidence="2">Uncharacterized protein</fullName>
    </submittedName>
</protein>
<dbReference type="OrthoDB" id="10071597at2759"/>
<name>A0A2G8KI56_STIJA</name>
<dbReference type="AlphaFoldDB" id="A0A2G8KI56"/>
<proteinExistence type="predicted"/>
<keyword evidence="3" id="KW-1185">Reference proteome</keyword>